<dbReference type="EMBL" id="LQYS01000137">
    <property type="protein sequence ID" value="KYD04278.1"/>
    <property type="molecule type" value="Genomic_DNA"/>
</dbReference>
<dbReference type="Proteomes" id="UP000075455">
    <property type="component" value="Unassembled WGS sequence"/>
</dbReference>
<proteinExistence type="predicted"/>
<reference evidence="3 4" key="1">
    <citation type="submission" date="2016-01" db="EMBL/GenBank/DDBJ databases">
        <title>Draft Genome Sequences of Seven Thermophilic Sporeformers Isolated from Foods.</title>
        <authorList>
            <person name="Berendsen E.M."/>
            <person name="Wells-Bennik M.H."/>
            <person name="Krawcyk A.O."/>
            <person name="De Jong A."/>
            <person name="Holsappel S."/>
            <person name="Eijlander R.T."/>
            <person name="Kuipers O.P."/>
        </authorList>
    </citation>
    <scope>NUCLEOTIDE SEQUENCE [LARGE SCALE GENOMIC DNA]</scope>
    <source>
        <strain evidence="3 4">B4119</strain>
    </source>
</reference>
<keyword evidence="2" id="KW-0812">Transmembrane</keyword>
<organism evidence="3 4">
    <name type="scientific">Saccharococcus caldoxylosilyticus</name>
    <dbReference type="NCBI Taxonomy" id="81408"/>
    <lineage>
        <taxon>Bacteria</taxon>
        <taxon>Bacillati</taxon>
        <taxon>Bacillota</taxon>
        <taxon>Bacilli</taxon>
        <taxon>Bacillales</taxon>
        <taxon>Anoxybacillaceae</taxon>
        <taxon>Saccharococcus</taxon>
    </lineage>
</organism>
<keyword evidence="2" id="KW-0472">Membrane</keyword>
<comment type="caution">
    <text evidence="3">The sequence shown here is derived from an EMBL/GenBank/DDBJ whole genome shotgun (WGS) entry which is preliminary data.</text>
</comment>
<feature type="transmembrane region" description="Helical" evidence="2">
    <location>
        <begin position="6"/>
        <end position="23"/>
    </location>
</feature>
<feature type="transmembrane region" description="Helical" evidence="2">
    <location>
        <begin position="35"/>
        <end position="55"/>
    </location>
</feature>
<dbReference type="AlphaFoldDB" id="A0A150KW60"/>
<gene>
    <name evidence="3" type="ORF">B4119_3350</name>
</gene>
<protein>
    <submittedName>
        <fullName evidence="3">Uncharacterized protein</fullName>
    </submittedName>
</protein>
<keyword evidence="2" id="KW-1133">Transmembrane helix</keyword>
<evidence type="ECO:0000313" key="3">
    <source>
        <dbReference type="EMBL" id="KYD04278.1"/>
    </source>
</evidence>
<dbReference type="RefSeq" id="WP_061580387.1">
    <property type="nucleotide sequence ID" value="NZ_LQYS01000137.1"/>
</dbReference>
<sequence>MLIVIGFFAGLALIIYSIIHHFRHRKKEGYRKANFFIPLVSGILLFGISLSNASVATSKDELEKKLEQVTDERDDLSLEVTNLQAELDKVKAEARTVQKSSDADGQQQNTSKEETKQETEKTVTLGTGTFYVGEDIKAGRYIVSTKGQSGNFVVLNELGVPEVNEILGTDSMAVNNITVSLKEGQEIRIMSLNQVTFTPKK</sequence>
<name>A0A150KW60_9BACL</name>
<dbReference type="PATRIC" id="fig|81408.3.peg.2346"/>
<evidence type="ECO:0000313" key="4">
    <source>
        <dbReference type="Proteomes" id="UP000075455"/>
    </source>
</evidence>
<evidence type="ECO:0000256" key="1">
    <source>
        <dbReference type="SAM" id="MobiDB-lite"/>
    </source>
</evidence>
<feature type="region of interest" description="Disordered" evidence="1">
    <location>
        <begin position="96"/>
        <end position="121"/>
    </location>
</feature>
<feature type="compositionally biased region" description="Basic and acidic residues" evidence="1">
    <location>
        <begin position="111"/>
        <end position="121"/>
    </location>
</feature>
<accession>A0A150KW60</accession>
<evidence type="ECO:0000256" key="2">
    <source>
        <dbReference type="SAM" id="Phobius"/>
    </source>
</evidence>